<evidence type="ECO:0000313" key="2">
    <source>
        <dbReference type="Proteomes" id="UP000327157"/>
    </source>
</evidence>
<sequence length="120" mass="13191">MFLAVIRCGVHGRGVRVLPLRLGIEAPDHAGITDSCGPSGFFEAQHPSRVHQHVCHRQPRHSLFRHRGKPQLSLATCQQPLRRGALPSNVEDHKPAQGSPLDAAQFGLLDPEHQIGLQTH</sequence>
<proteinExistence type="predicted"/>
<gene>
    <name evidence="1" type="ORF">D8674_018923</name>
</gene>
<accession>A0A5N5GAW0</accession>
<protein>
    <submittedName>
        <fullName evidence="1">Uncharacterized protein</fullName>
    </submittedName>
</protein>
<dbReference type="AlphaFoldDB" id="A0A5N5GAW0"/>
<reference evidence="1 2" key="1">
    <citation type="submission" date="2019-09" db="EMBL/GenBank/DDBJ databases">
        <authorList>
            <person name="Ou C."/>
        </authorList>
    </citation>
    <scope>NUCLEOTIDE SEQUENCE [LARGE SCALE GENOMIC DNA]</scope>
    <source>
        <strain evidence="1">S2</strain>
        <tissue evidence="1">Leaf</tissue>
    </source>
</reference>
<organism evidence="1 2">
    <name type="scientific">Pyrus ussuriensis x Pyrus communis</name>
    <dbReference type="NCBI Taxonomy" id="2448454"/>
    <lineage>
        <taxon>Eukaryota</taxon>
        <taxon>Viridiplantae</taxon>
        <taxon>Streptophyta</taxon>
        <taxon>Embryophyta</taxon>
        <taxon>Tracheophyta</taxon>
        <taxon>Spermatophyta</taxon>
        <taxon>Magnoliopsida</taxon>
        <taxon>eudicotyledons</taxon>
        <taxon>Gunneridae</taxon>
        <taxon>Pentapetalae</taxon>
        <taxon>rosids</taxon>
        <taxon>fabids</taxon>
        <taxon>Rosales</taxon>
        <taxon>Rosaceae</taxon>
        <taxon>Amygdaloideae</taxon>
        <taxon>Maleae</taxon>
        <taxon>Pyrus</taxon>
    </lineage>
</organism>
<dbReference type="EMBL" id="SMOL01000487">
    <property type="protein sequence ID" value="KAB2610891.1"/>
    <property type="molecule type" value="Genomic_DNA"/>
</dbReference>
<name>A0A5N5GAW0_9ROSA</name>
<evidence type="ECO:0000313" key="1">
    <source>
        <dbReference type="EMBL" id="KAB2610891.1"/>
    </source>
</evidence>
<reference evidence="1 2" key="3">
    <citation type="submission" date="2019-11" db="EMBL/GenBank/DDBJ databases">
        <title>A de novo genome assembly of a pear dwarfing rootstock.</title>
        <authorList>
            <person name="Wang F."/>
            <person name="Wang J."/>
            <person name="Li S."/>
            <person name="Zhang Y."/>
            <person name="Fang M."/>
            <person name="Ma L."/>
            <person name="Zhao Y."/>
            <person name="Jiang S."/>
        </authorList>
    </citation>
    <scope>NUCLEOTIDE SEQUENCE [LARGE SCALE GENOMIC DNA]</scope>
    <source>
        <strain evidence="1">S2</strain>
        <tissue evidence="1">Leaf</tissue>
    </source>
</reference>
<comment type="caution">
    <text evidence="1">The sequence shown here is derived from an EMBL/GenBank/DDBJ whole genome shotgun (WGS) entry which is preliminary data.</text>
</comment>
<dbReference type="Proteomes" id="UP000327157">
    <property type="component" value="Chromosome 17"/>
</dbReference>
<reference evidence="2" key="2">
    <citation type="submission" date="2019-10" db="EMBL/GenBank/DDBJ databases">
        <title>A de novo genome assembly of a pear dwarfing rootstock.</title>
        <authorList>
            <person name="Wang F."/>
            <person name="Wang J."/>
            <person name="Li S."/>
            <person name="Zhang Y."/>
            <person name="Fang M."/>
            <person name="Ma L."/>
            <person name="Zhao Y."/>
            <person name="Jiang S."/>
        </authorList>
    </citation>
    <scope>NUCLEOTIDE SEQUENCE [LARGE SCALE GENOMIC DNA]</scope>
</reference>
<keyword evidence="2" id="KW-1185">Reference proteome</keyword>